<dbReference type="Proteomes" id="UP000029964">
    <property type="component" value="Unassembled WGS sequence"/>
</dbReference>
<accession>A0A086T9R3</accession>
<evidence type="ECO:0000313" key="2">
    <source>
        <dbReference type="Proteomes" id="UP000029964"/>
    </source>
</evidence>
<reference evidence="2" key="1">
    <citation type="journal article" date="2014" name="Genome Announc.">
        <title>Genome sequence and annotation of Acremonium chrysogenum, producer of the beta-lactam antibiotic cephalosporin C.</title>
        <authorList>
            <person name="Terfehr D."/>
            <person name="Dahlmann T.A."/>
            <person name="Specht T."/>
            <person name="Zadra I."/>
            <person name="Kuernsteiner H."/>
            <person name="Kueck U."/>
        </authorList>
    </citation>
    <scope>NUCLEOTIDE SEQUENCE [LARGE SCALE GENOMIC DNA]</scope>
    <source>
        <strain evidence="2">ATCC 11550 / CBS 779.69 / DSM 880 / IAM 14645 / JCM 23072 / IMI 49137</strain>
    </source>
</reference>
<name>A0A086T9R3_HAPC1</name>
<gene>
    <name evidence="1" type="ORF">ACRE_030550</name>
</gene>
<comment type="caution">
    <text evidence="1">The sequence shown here is derived from an EMBL/GenBank/DDBJ whole genome shotgun (WGS) entry which is preliminary data.</text>
</comment>
<keyword evidence="2" id="KW-1185">Reference proteome</keyword>
<proteinExistence type="predicted"/>
<organism evidence="1 2">
    <name type="scientific">Hapsidospora chrysogenum (strain ATCC 11550 / CBS 779.69 / DSM 880 / IAM 14645 / JCM 23072 / IMI 49137)</name>
    <name type="common">Acremonium chrysogenum</name>
    <dbReference type="NCBI Taxonomy" id="857340"/>
    <lineage>
        <taxon>Eukaryota</taxon>
        <taxon>Fungi</taxon>
        <taxon>Dikarya</taxon>
        <taxon>Ascomycota</taxon>
        <taxon>Pezizomycotina</taxon>
        <taxon>Sordariomycetes</taxon>
        <taxon>Hypocreomycetidae</taxon>
        <taxon>Hypocreales</taxon>
        <taxon>Bionectriaceae</taxon>
        <taxon>Hapsidospora</taxon>
    </lineage>
</organism>
<evidence type="ECO:0000313" key="1">
    <source>
        <dbReference type="EMBL" id="KFH46095.1"/>
    </source>
</evidence>
<sequence length="58" mass="6016">MCLTCCASSAQTICTCACASRCCTYDWGGSKMPTTSSSGERPRGKIRAIIGSTGTSRT</sequence>
<protein>
    <submittedName>
        <fullName evidence="1">Uncharacterized protein</fullName>
    </submittedName>
</protein>
<dbReference type="AlphaFoldDB" id="A0A086T9R3"/>
<dbReference type="EMBL" id="JPKY01000023">
    <property type="protein sequence ID" value="KFH46095.1"/>
    <property type="molecule type" value="Genomic_DNA"/>
</dbReference>
<dbReference type="HOGENOM" id="CLU_2978576_0_0_1"/>